<dbReference type="CDD" id="cd01570">
    <property type="entry name" value="NAPRTase_A"/>
    <property type="match status" value="1"/>
</dbReference>
<evidence type="ECO:0000313" key="14">
    <source>
        <dbReference type="Proteomes" id="UP000182062"/>
    </source>
</evidence>
<evidence type="ECO:0000256" key="1">
    <source>
        <dbReference type="ARBA" id="ARBA00004952"/>
    </source>
</evidence>
<dbReference type="InterPro" id="IPR006405">
    <property type="entry name" value="Nic_PRibTrfase_pncB"/>
</dbReference>
<feature type="domain" description="Nicotinate phosphoribosyltransferase N-terminal" evidence="11">
    <location>
        <begin position="11"/>
        <end position="134"/>
    </location>
</feature>
<dbReference type="NCBIfam" id="TIGR01513">
    <property type="entry name" value="NAPRTase_put"/>
    <property type="match status" value="1"/>
</dbReference>
<gene>
    <name evidence="13" type="ORF">BHE18_21265</name>
</gene>
<dbReference type="Proteomes" id="UP000182062">
    <property type="component" value="Unassembled WGS sequence"/>
</dbReference>
<protein>
    <recommendedName>
        <fullName evidence="3 9">Nicotinate phosphoribosyltransferase</fullName>
        <ecNumber evidence="3 9">6.3.4.21</ecNumber>
    </recommendedName>
</protein>
<keyword evidence="4" id="KW-0597">Phosphoprotein</keyword>
<dbReference type="PIRSF" id="PIRSF000484">
    <property type="entry name" value="NAPRT"/>
    <property type="match status" value="1"/>
</dbReference>
<dbReference type="GO" id="GO:0005829">
    <property type="term" value="C:cytosol"/>
    <property type="evidence" value="ECO:0007669"/>
    <property type="project" value="TreeGrafter"/>
</dbReference>
<dbReference type="UniPathway" id="UPA00253">
    <property type="reaction ID" value="UER00457"/>
</dbReference>
<dbReference type="NCBIfam" id="NF006695">
    <property type="entry name" value="PRK09243.1-2"/>
    <property type="match status" value="1"/>
</dbReference>
<comment type="caution">
    <text evidence="13">The sequence shown here is derived from an EMBL/GenBank/DDBJ whole genome shotgun (WGS) entry which is preliminary data.</text>
</comment>
<proteinExistence type="inferred from homology"/>
<dbReference type="OrthoDB" id="9770610at2"/>
<dbReference type="PANTHER" id="PTHR11098">
    <property type="entry name" value="NICOTINATE PHOSPHORIBOSYLTRANSFERASE"/>
    <property type="match status" value="1"/>
</dbReference>
<evidence type="ECO:0000313" key="13">
    <source>
        <dbReference type="EMBL" id="OIU72671.1"/>
    </source>
</evidence>
<keyword evidence="13" id="KW-0328">Glycosyltransferase</keyword>
<dbReference type="Pfam" id="PF17767">
    <property type="entry name" value="NAPRTase_N"/>
    <property type="match status" value="1"/>
</dbReference>
<dbReference type="FunFam" id="3.20.20.70:FF:000076">
    <property type="entry name" value="Nicotinate phosphoribosyltransferase"/>
    <property type="match status" value="1"/>
</dbReference>
<dbReference type="AlphaFoldDB" id="A0A1J6WXV1"/>
<dbReference type="InterPro" id="IPR041619">
    <property type="entry name" value="NAPRTase_C"/>
</dbReference>
<dbReference type="Gene3D" id="3.20.140.10">
    <property type="entry name" value="nicotinate phosphoribosyltransferase"/>
    <property type="match status" value="1"/>
</dbReference>
<dbReference type="NCBIfam" id="NF006694">
    <property type="entry name" value="PRK09243.1-1"/>
    <property type="match status" value="1"/>
</dbReference>
<feature type="domain" description="Nicotinate phosphoribosyltransferase C-terminal" evidence="12">
    <location>
        <begin position="361"/>
        <end position="469"/>
    </location>
</feature>
<evidence type="ECO:0000259" key="12">
    <source>
        <dbReference type="Pfam" id="PF17956"/>
    </source>
</evidence>
<keyword evidence="14" id="KW-1185">Reference proteome</keyword>
<dbReference type="NCBIfam" id="NF009131">
    <property type="entry name" value="PRK12484.1"/>
    <property type="match status" value="1"/>
</dbReference>
<keyword evidence="6 9" id="KW-0662">Pyridine nucleotide biosynthesis</keyword>
<dbReference type="GO" id="GO:0034355">
    <property type="term" value="P:NAD+ biosynthetic process via the salvage pathway"/>
    <property type="evidence" value="ECO:0007669"/>
    <property type="project" value="TreeGrafter"/>
</dbReference>
<dbReference type="EC" id="6.3.4.21" evidence="3 9"/>
<accession>A0A1J6WXV1</accession>
<evidence type="ECO:0000256" key="2">
    <source>
        <dbReference type="ARBA" id="ARBA00010897"/>
    </source>
</evidence>
<name>A0A1J6WXV1_9BACI</name>
<dbReference type="RefSeq" id="WP_071617290.1">
    <property type="nucleotide sequence ID" value="NZ_MINN01000073.1"/>
</dbReference>
<dbReference type="NCBIfam" id="NF006697">
    <property type="entry name" value="PRK09243.1-4"/>
    <property type="match status" value="1"/>
</dbReference>
<dbReference type="PANTHER" id="PTHR11098:SF1">
    <property type="entry name" value="NICOTINATE PHOSPHORIBOSYLTRANSFERASE"/>
    <property type="match status" value="1"/>
</dbReference>
<comment type="pathway">
    <text evidence="1 9">Cofactor biosynthesis; NAD(+) biosynthesis; nicotinate D-ribonucleotide from nicotinate: step 1/1.</text>
</comment>
<dbReference type="InterPro" id="IPR013785">
    <property type="entry name" value="Aldolase_TIM"/>
</dbReference>
<evidence type="ECO:0000256" key="5">
    <source>
        <dbReference type="ARBA" id="ARBA00022598"/>
    </source>
</evidence>
<dbReference type="InterPro" id="IPR041525">
    <property type="entry name" value="N/Namide_PRibTrfase"/>
</dbReference>
<dbReference type="Pfam" id="PF04095">
    <property type="entry name" value="NAPRTase"/>
    <property type="match status" value="1"/>
</dbReference>
<sequence>MTHFTDDSIALHTDLYQINMTKAYWDDDFHNRKAVFEVFFRKLPFGNGYAVFAGLERVIEFVKNFHFSQSDIEYLSELGYEEEFLNYLRDLRFTGTIRSMREGELAFANEPLLRIEAPLAQAQLLETAILNIVNYQTLIATKANRIKQVVHDEVVMEFGTRRAHELDAAIWGTRAAFIGGFDATSNVRAGKIFGMPVSGTHAHSLVQAYQDDYTAFHKYAESHTDCVFLVDTYDTLKSGVPAAIKVAKELGDKINFKGIRLDSGDMAYLSKNARKMLDEAGFTETKIIASNDLDEYTILNLKAQGARIDVWGVGTKLITAYDQPALGAVYKLASIENEKGEMEDSIKISSNAEKVSTPGLKKVYRIINKVNHKSEGDYITLEHEDPQHEDRLKMFHPVHTYISKFVTNFEARELHVDVFKNGELVYETPSLQVMREFVNENLELLWDEYKRSMNPEEYPVDLSDECWTNKMSLIQKVKAEVKERFHSGR</sequence>
<comment type="function">
    <text evidence="9">Catalyzes the first step in the biosynthesis of NAD from nicotinic acid, the ATP-dependent synthesis of beta-nicotinate D-ribonucleotide from nicotinate and 5-phospho-D-ribose 1-phosphate.</text>
</comment>
<organism evidence="13 14">
    <name type="scientific">Rossellomorea aquimaris</name>
    <dbReference type="NCBI Taxonomy" id="189382"/>
    <lineage>
        <taxon>Bacteria</taxon>
        <taxon>Bacillati</taxon>
        <taxon>Bacillota</taxon>
        <taxon>Bacilli</taxon>
        <taxon>Bacillales</taxon>
        <taxon>Bacillaceae</taxon>
        <taxon>Rossellomorea</taxon>
    </lineage>
</organism>
<dbReference type="GO" id="GO:0004516">
    <property type="term" value="F:nicotinate phosphoribosyltransferase activity"/>
    <property type="evidence" value="ECO:0007669"/>
    <property type="project" value="UniProtKB-UniRule"/>
</dbReference>
<evidence type="ECO:0000256" key="6">
    <source>
        <dbReference type="ARBA" id="ARBA00022642"/>
    </source>
</evidence>
<comment type="catalytic activity">
    <reaction evidence="8 9">
        <text>5-phospho-alpha-D-ribose 1-diphosphate + nicotinate + ATP + H2O = nicotinate beta-D-ribonucleotide + ADP + phosphate + diphosphate</text>
        <dbReference type="Rhea" id="RHEA:36163"/>
        <dbReference type="ChEBI" id="CHEBI:15377"/>
        <dbReference type="ChEBI" id="CHEBI:30616"/>
        <dbReference type="ChEBI" id="CHEBI:32544"/>
        <dbReference type="ChEBI" id="CHEBI:33019"/>
        <dbReference type="ChEBI" id="CHEBI:43474"/>
        <dbReference type="ChEBI" id="CHEBI:57502"/>
        <dbReference type="ChEBI" id="CHEBI:58017"/>
        <dbReference type="ChEBI" id="CHEBI:456216"/>
        <dbReference type="EC" id="6.3.4.21"/>
    </reaction>
</comment>
<dbReference type="InterPro" id="IPR036068">
    <property type="entry name" value="Nicotinate_pribotase-like_C"/>
</dbReference>
<evidence type="ECO:0000256" key="7">
    <source>
        <dbReference type="ARBA" id="ARBA00022679"/>
    </source>
</evidence>
<comment type="PTM">
    <text evidence="9">Transiently phosphorylated on a His residue during the reaction cycle. Phosphorylation strongly increases the affinity for substrates and increases the rate of nicotinate D-ribonucleotide production. Dephosphorylation regenerates the low-affinity form of the enzyme, leading to product release.</text>
</comment>
<dbReference type="SUPFAM" id="SSF54675">
    <property type="entry name" value="Nicotinate/Quinolinate PRTase N-terminal domain-like"/>
    <property type="match status" value="1"/>
</dbReference>
<evidence type="ECO:0000259" key="10">
    <source>
        <dbReference type="Pfam" id="PF04095"/>
    </source>
</evidence>
<dbReference type="Gene3D" id="3.20.20.70">
    <property type="entry name" value="Aldolase class I"/>
    <property type="match status" value="1"/>
</dbReference>
<comment type="similarity">
    <text evidence="2 9">Belongs to the NAPRTase family.</text>
</comment>
<dbReference type="SUPFAM" id="SSF51690">
    <property type="entry name" value="Nicotinate/Quinolinate PRTase C-terminal domain-like"/>
    <property type="match status" value="1"/>
</dbReference>
<dbReference type="EMBL" id="MINN01000073">
    <property type="protein sequence ID" value="OIU72671.1"/>
    <property type="molecule type" value="Genomic_DNA"/>
</dbReference>
<evidence type="ECO:0000256" key="8">
    <source>
        <dbReference type="ARBA" id="ARBA00048668"/>
    </source>
</evidence>
<dbReference type="Pfam" id="PF17956">
    <property type="entry name" value="NAPRTase_C"/>
    <property type="match status" value="1"/>
</dbReference>
<keyword evidence="7 9" id="KW-0808">Transferase</keyword>
<dbReference type="GO" id="GO:0047280">
    <property type="term" value="F:nicotinamide phosphoribosyltransferase activity"/>
    <property type="evidence" value="ECO:0007669"/>
    <property type="project" value="UniProtKB-ARBA"/>
</dbReference>
<evidence type="ECO:0000256" key="3">
    <source>
        <dbReference type="ARBA" id="ARBA00013236"/>
    </source>
</evidence>
<keyword evidence="5 9" id="KW-0436">Ligase</keyword>
<dbReference type="InterPro" id="IPR040727">
    <property type="entry name" value="NAPRTase_N"/>
</dbReference>
<evidence type="ECO:0000259" key="11">
    <source>
        <dbReference type="Pfam" id="PF17767"/>
    </source>
</evidence>
<evidence type="ECO:0000256" key="9">
    <source>
        <dbReference type="RuleBase" id="RU365100"/>
    </source>
</evidence>
<feature type="domain" description="Nicotinate/nicotinamide phosphoribosyltransferase" evidence="10">
    <location>
        <begin position="155"/>
        <end position="336"/>
    </location>
</feature>
<reference evidence="13 14" key="1">
    <citation type="submission" date="2016-09" db="EMBL/GenBank/DDBJ databases">
        <title>Bacillus aquimaris SAMM genome sequence reveals colonization and biosurfactant production capacities.</title>
        <authorList>
            <person name="Waghmode S.R."/>
            <person name="Suryavanshi M.V."/>
        </authorList>
    </citation>
    <scope>NUCLEOTIDE SEQUENCE [LARGE SCALE GENOMIC DNA]</scope>
    <source>
        <strain evidence="13 14">SAMM</strain>
    </source>
</reference>
<dbReference type="InterPro" id="IPR007229">
    <property type="entry name" value="Nic_PRibTrfase-Fam"/>
</dbReference>
<evidence type="ECO:0000256" key="4">
    <source>
        <dbReference type="ARBA" id="ARBA00022553"/>
    </source>
</evidence>